<dbReference type="EMBL" id="BMDD01000001">
    <property type="protein sequence ID" value="GGH68678.1"/>
    <property type="molecule type" value="Genomic_DNA"/>
</dbReference>
<dbReference type="PANTHER" id="PTHR38045">
    <property type="entry name" value="CHROMOSOME 1, WHOLE GENOME SHOTGUN SEQUENCE"/>
    <property type="match status" value="1"/>
</dbReference>
<evidence type="ECO:0000256" key="1">
    <source>
        <dbReference type="SAM" id="MobiDB-lite"/>
    </source>
</evidence>
<dbReference type="RefSeq" id="WP_172238033.1">
    <property type="nucleotide sequence ID" value="NZ_BMDD01000001.1"/>
</dbReference>
<feature type="region of interest" description="Disordered" evidence="1">
    <location>
        <begin position="550"/>
        <end position="570"/>
    </location>
</feature>
<sequence>MIAYHRLREAILRVERRPNDLTGAAITPEKLEQIRSSQHLRELLDEIRAEATLGVTEPLPSLDFDVFKTFHEKGTRLEYEQPYFRRRARLLSLSLALLIDGDDEYRTALQRTVWEICGEYSWAISAHLPYGADEAGEDRLPPDRIVDLFAAETAHALAEMLTLVGDQLHPWIVQRVRGEIERRVFEPTFRNERPFFWFSADHNWSAVCAGAVGMAAMLLIEDRERLAWAQAKIADAMDSFLSGYGDDGCCMEGAGYWTYGFGYYVYWAEVLHTYTDGQLDLLQNGKVRRIAEYAGSVALTLPACVNYSDCSSEIRLHPGLISRLQIRIGISAPVVVKPPSFHDDHCYRWPHQVRNLLWSEEQTVEEVPPSGTIRFPDAGWVIDKRSTSAGLFAFSAKGGTNDEPHNHNDLGHFIVHAAGETLLADLGPGMYTQEYFSTARYEHLHTSSLGHSVPVVNGCVQESGKRHRSEIIRSVSNGDRLHFDLDLTQAYGKAAGLSSYIRHFTWTCQGGVPSAVLEVRDVFEFVTEKADPESRLAEVRLAAADEARLQEDGHPLIEDESAPLTEGGSGHRVTEHFISLYRPETEPGSIIWQGEQGRAELQYDPACFEVVVEELDTRKHLGEKQQVYRTALVATRLKRRFVAEWTLRCSTKQEKHHPEGEVASSI</sequence>
<evidence type="ECO:0000313" key="2">
    <source>
        <dbReference type="EMBL" id="GGH68678.1"/>
    </source>
</evidence>
<gene>
    <name evidence="2" type="ORF">GCM10007362_02940</name>
</gene>
<dbReference type="InterPro" id="IPR008929">
    <property type="entry name" value="Chondroitin_lyas"/>
</dbReference>
<dbReference type="PANTHER" id="PTHR38045:SF1">
    <property type="entry name" value="HEPARINASE II_III-LIKE PROTEIN"/>
    <property type="match status" value="1"/>
</dbReference>
<protein>
    <recommendedName>
        <fullName evidence="4">Heparinase II/III-like protein</fullName>
    </recommendedName>
</protein>
<dbReference type="Proteomes" id="UP000605427">
    <property type="component" value="Unassembled WGS sequence"/>
</dbReference>
<organism evidence="2 3">
    <name type="scientific">Saccharibacillus endophyticus</name>
    <dbReference type="NCBI Taxonomy" id="2060666"/>
    <lineage>
        <taxon>Bacteria</taxon>
        <taxon>Bacillati</taxon>
        <taxon>Bacillota</taxon>
        <taxon>Bacilli</taxon>
        <taxon>Bacillales</taxon>
        <taxon>Paenibacillaceae</taxon>
        <taxon>Saccharibacillus</taxon>
    </lineage>
</organism>
<dbReference type="SUPFAM" id="SSF48230">
    <property type="entry name" value="Chondroitin AC/alginate lyase"/>
    <property type="match status" value="1"/>
</dbReference>
<reference evidence="3" key="1">
    <citation type="journal article" date="2019" name="Int. J. Syst. Evol. Microbiol.">
        <title>The Global Catalogue of Microorganisms (GCM) 10K type strain sequencing project: providing services to taxonomists for standard genome sequencing and annotation.</title>
        <authorList>
            <consortium name="The Broad Institute Genomics Platform"/>
            <consortium name="The Broad Institute Genome Sequencing Center for Infectious Disease"/>
            <person name="Wu L."/>
            <person name="Ma J."/>
        </authorList>
    </citation>
    <scope>NUCLEOTIDE SEQUENCE [LARGE SCALE GENOMIC DNA]</scope>
    <source>
        <strain evidence="3">CCM 8702</strain>
    </source>
</reference>
<proteinExistence type="predicted"/>
<name>A0ABQ1ZM08_9BACL</name>
<evidence type="ECO:0008006" key="4">
    <source>
        <dbReference type="Google" id="ProtNLM"/>
    </source>
</evidence>
<accession>A0ABQ1ZM08</accession>
<evidence type="ECO:0000313" key="3">
    <source>
        <dbReference type="Proteomes" id="UP000605427"/>
    </source>
</evidence>
<keyword evidence="3" id="KW-1185">Reference proteome</keyword>
<dbReference type="Gene3D" id="2.70.98.70">
    <property type="match status" value="1"/>
</dbReference>
<dbReference type="Gene3D" id="1.50.10.100">
    <property type="entry name" value="Chondroitin AC/alginate lyase"/>
    <property type="match status" value="1"/>
</dbReference>
<comment type="caution">
    <text evidence="2">The sequence shown here is derived from an EMBL/GenBank/DDBJ whole genome shotgun (WGS) entry which is preliminary data.</text>
</comment>